<feature type="transmembrane region" description="Helical" evidence="1">
    <location>
        <begin position="67"/>
        <end position="94"/>
    </location>
</feature>
<name>A0AAN8PFF9_POLSC</name>
<protein>
    <submittedName>
        <fullName evidence="2">Uncharacterized protein</fullName>
    </submittedName>
</protein>
<evidence type="ECO:0000313" key="2">
    <source>
        <dbReference type="EMBL" id="KAK6628226.1"/>
    </source>
</evidence>
<dbReference type="EMBL" id="JAWJWE010000036">
    <property type="protein sequence ID" value="KAK6628226.1"/>
    <property type="molecule type" value="Genomic_DNA"/>
</dbReference>
<gene>
    <name evidence="2" type="ORF">RUM43_002038</name>
</gene>
<evidence type="ECO:0000256" key="1">
    <source>
        <dbReference type="SAM" id="Phobius"/>
    </source>
</evidence>
<sequence length="236" mass="27044">MHQCIALNDCHVCRNPRLQRLQAEDDDSCPVILDRDFHSLHRNVPALRRRDVDTTAIRQHYYPEGGWGWIICGAGFIVHLFTTGLQLSFGLLYLHTLHHIGNHALMDTVLPEFRDPAQSLRTPTNTRISIPSDMTRMKLLLCKYNGRLQFLDGEKGEPVHMLFYGLLYEKNTCVPARRQIAEKDILLSKTKQAECKNVNGKKKSHANLRVEISGTPLWAHESLKINELINDESKKV</sequence>
<evidence type="ECO:0000313" key="3">
    <source>
        <dbReference type="Proteomes" id="UP001372834"/>
    </source>
</evidence>
<dbReference type="Proteomes" id="UP001372834">
    <property type="component" value="Unassembled WGS sequence"/>
</dbReference>
<comment type="caution">
    <text evidence="2">The sequence shown here is derived from an EMBL/GenBank/DDBJ whole genome shotgun (WGS) entry which is preliminary data.</text>
</comment>
<keyword evidence="1" id="KW-1133">Transmembrane helix</keyword>
<keyword evidence="1" id="KW-0812">Transmembrane</keyword>
<dbReference type="AlphaFoldDB" id="A0AAN8PFF9"/>
<accession>A0AAN8PFF9</accession>
<reference evidence="2 3" key="1">
    <citation type="submission" date="2023-10" db="EMBL/GenBank/DDBJ databases">
        <title>Genomes of two closely related lineages of the louse Polyplax serrata with different host specificities.</title>
        <authorList>
            <person name="Martinu J."/>
            <person name="Tarabai H."/>
            <person name="Stefka J."/>
            <person name="Hypsa V."/>
        </authorList>
    </citation>
    <scope>NUCLEOTIDE SEQUENCE [LARGE SCALE GENOMIC DNA]</scope>
    <source>
        <strain evidence="2">HR10_N</strain>
    </source>
</reference>
<keyword evidence="1" id="KW-0472">Membrane</keyword>
<proteinExistence type="predicted"/>
<organism evidence="2 3">
    <name type="scientific">Polyplax serrata</name>
    <name type="common">Common mouse louse</name>
    <dbReference type="NCBI Taxonomy" id="468196"/>
    <lineage>
        <taxon>Eukaryota</taxon>
        <taxon>Metazoa</taxon>
        <taxon>Ecdysozoa</taxon>
        <taxon>Arthropoda</taxon>
        <taxon>Hexapoda</taxon>
        <taxon>Insecta</taxon>
        <taxon>Pterygota</taxon>
        <taxon>Neoptera</taxon>
        <taxon>Paraneoptera</taxon>
        <taxon>Psocodea</taxon>
        <taxon>Troctomorpha</taxon>
        <taxon>Phthiraptera</taxon>
        <taxon>Anoplura</taxon>
        <taxon>Polyplacidae</taxon>
        <taxon>Polyplax</taxon>
    </lineage>
</organism>